<dbReference type="PANTHER" id="PTHR23028:SF53">
    <property type="entry name" value="ACYL_TRANSF_3 DOMAIN-CONTAINING PROTEIN"/>
    <property type="match status" value="1"/>
</dbReference>
<feature type="transmembrane region" description="Helical" evidence="1">
    <location>
        <begin position="12"/>
        <end position="32"/>
    </location>
</feature>
<accession>A0A556M7S5</accession>
<proteinExistence type="predicted"/>
<dbReference type="AlphaFoldDB" id="A0A556M7S5"/>
<evidence type="ECO:0000259" key="2">
    <source>
        <dbReference type="Pfam" id="PF01757"/>
    </source>
</evidence>
<protein>
    <submittedName>
        <fullName evidence="3">Acyltransferase</fullName>
    </submittedName>
</protein>
<feature type="domain" description="Acyltransferase 3" evidence="2">
    <location>
        <begin position="6"/>
        <end position="328"/>
    </location>
</feature>
<dbReference type="GO" id="GO:0016020">
    <property type="term" value="C:membrane"/>
    <property type="evidence" value="ECO:0007669"/>
    <property type="project" value="TreeGrafter"/>
</dbReference>
<dbReference type="PANTHER" id="PTHR23028">
    <property type="entry name" value="ACETYLTRANSFERASE"/>
    <property type="match status" value="1"/>
</dbReference>
<dbReference type="InterPro" id="IPR050879">
    <property type="entry name" value="Acyltransferase_3"/>
</dbReference>
<keyword evidence="3" id="KW-0808">Transferase</keyword>
<keyword evidence="3" id="KW-0012">Acyltransferase</keyword>
<gene>
    <name evidence="3" type="ORF">FO440_23935</name>
</gene>
<keyword evidence="1" id="KW-0812">Transmembrane</keyword>
<feature type="transmembrane region" description="Helical" evidence="1">
    <location>
        <begin position="155"/>
        <end position="176"/>
    </location>
</feature>
<feature type="transmembrane region" description="Helical" evidence="1">
    <location>
        <begin position="182"/>
        <end position="201"/>
    </location>
</feature>
<feature type="transmembrane region" description="Helical" evidence="1">
    <location>
        <begin position="243"/>
        <end position="273"/>
    </location>
</feature>
<organism evidence="3 4">
    <name type="scientific">Mucilaginibacter corticis</name>
    <dbReference type="NCBI Taxonomy" id="2597670"/>
    <lineage>
        <taxon>Bacteria</taxon>
        <taxon>Pseudomonadati</taxon>
        <taxon>Bacteroidota</taxon>
        <taxon>Sphingobacteriia</taxon>
        <taxon>Sphingobacteriales</taxon>
        <taxon>Sphingobacteriaceae</taxon>
        <taxon>Mucilaginibacter</taxon>
    </lineage>
</organism>
<dbReference type="InterPro" id="IPR002656">
    <property type="entry name" value="Acyl_transf_3_dom"/>
</dbReference>
<feature type="transmembrane region" description="Helical" evidence="1">
    <location>
        <begin position="79"/>
        <end position="103"/>
    </location>
</feature>
<dbReference type="EMBL" id="VLPK01000008">
    <property type="protein sequence ID" value="TSJ35970.1"/>
    <property type="molecule type" value="Genomic_DNA"/>
</dbReference>
<dbReference type="OrthoDB" id="290051at2"/>
<keyword evidence="1" id="KW-0472">Membrane</keyword>
<dbReference type="GO" id="GO:0016747">
    <property type="term" value="F:acyltransferase activity, transferring groups other than amino-acyl groups"/>
    <property type="evidence" value="ECO:0007669"/>
    <property type="project" value="InterPro"/>
</dbReference>
<keyword evidence="1" id="KW-1133">Transmembrane helix</keyword>
<sequence length="349" mass="39212">MTKEKNGFDLLRILLAVMVLSVHCLLIGGYNLSDPLAVFSKNQINLADLGVMGFFALSGYLITASFLRSGNVGVFATHRLLRIFPGFWACLVITAFVLAPLIFLSGEQPLSRFNFTGPAGALSFIGHNLFLKINQWSIKGLLDRAAYQGSLNGSLWSLFPEIQCYCLTLVAGLFGLFEKNKFLYLLITVIVFFYYAINVNFSKNFGPTVLILSPAFKLYAAYLAGSVVFLFRDFVTLDMKGTALLFLFILMLLKFGGFNLVSPFLIALLLINLFQSFKFSIKYDVSYGIYIYSFSIQQVLFHFFGKGLDVWVFILMSVCFSTFAGFLSYVGVERPFMNLRKKTDKTLNK</sequence>
<dbReference type="Proteomes" id="UP000318733">
    <property type="component" value="Unassembled WGS sequence"/>
</dbReference>
<evidence type="ECO:0000256" key="1">
    <source>
        <dbReference type="SAM" id="Phobius"/>
    </source>
</evidence>
<evidence type="ECO:0000313" key="4">
    <source>
        <dbReference type="Proteomes" id="UP000318733"/>
    </source>
</evidence>
<feature type="transmembrane region" description="Helical" evidence="1">
    <location>
        <begin position="208"/>
        <end position="231"/>
    </location>
</feature>
<name>A0A556M7S5_9SPHI</name>
<evidence type="ECO:0000313" key="3">
    <source>
        <dbReference type="EMBL" id="TSJ35970.1"/>
    </source>
</evidence>
<reference evidence="3 4" key="1">
    <citation type="submission" date="2019-07" db="EMBL/GenBank/DDBJ databases">
        <authorList>
            <person name="Huq M.A."/>
        </authorList>
    </citation>
    <scope>NUCLEOTIDE SEQUENCE [LARGE SCALE GENOMIC DNA]</scope>
    <source>
        <strain evidence="3 4">MAH-19</strain>
    </source>
</reference>
<dbReference type="Pfam" id="PF01757">
    <property type="entry name" value="Acyl_transf_3"/>
    <property type="match status" value="1"/>
</dbReference>
<comment type="caution">
    <text evidence="3">The sequence shown here is derived from an EMBL/GenBank/DDBJ whole genome shotgun (WGS) entry which is preliminary data.</text>
</comment>
<dbReference type="GO" id="GO:0000271">
    <property type="term" value="P:polysaccharide biosynthetic process"/>
    <property type="evidence" value="ECO:0007669"/>
    <property type="project" value="TreeGrafter"/>
</dbReference>
<dbReference type="RefSeq" id="WP_144250844.1">
    <property type="nucleotide sequence ID" value="NZ_VLPK01000008.1"/>
</dbReference>
<feature type="transmembrane region" description="Helical" evidence="1">
    <location>
        <begin position="310"/>
        <end position="332"/>
    </location>
</feature>
<feature type="transmembrane region" description="Helical" evidence="1">
    <location>
        <begin position="44"/>
        <end position="67"/>
    </location>
</feature>
<keyword evidence="4" id="KW-1185">Reference proteome</keyword>